<gene>
    <name evidence="1" type="ORF">ACFR9S_13070</name>
</gene>
<dbReference type="Proteomes" id="UP001597111">
    <property type="component" value="Unassembled WGS sequence"/>
</dbReference>
<dbReference type="EMBL" id="JBHUDH010000161">
    <property type="protein sequence ID" value="MFD1527213.1"/>
    <property type="molecule type" value="Genomic_DNA"/>
</dbReference>
<protein>
    <recommendedName>
        <fullName evidence="3">Tat (Twin-arginine translocation) pathway signal sequence</fullName>
    </recommendedName>
</protein>
<accession>A0ABD6B8S7</accession>
<name>A0ABD6B8S7_9EURY</name>
<dbReference type="PROSITE" id="PS51257">
    <property type="entry name" value="PROKAR_LIPOPROTEIN"/>
    <property type="match status" value="1"/>
</dbReference>
<keyword evidence="2" id="KW-1185">Reference proteome</keyword>
<comment type="caution">
    <text evidence="1">The sequence shown here is derived from an EMBL/GenBank/DDBJ whole genome shotgun (WGS) entry which is preliminary data.</text>
</comment>
<evidence type="ECO:0000313" key="1">
    <source>
        <dbReference type="EMBL" id="MFD1527213.1"/>
    </source>
</evidence>
<organism evidence="1 2">
    <name type="scientific">Halolamina salina</name>
    <dbReference type="NCBI Taxonomy" id="1220023"/>
    <lineage>
        <taxon>Archaea</taxon>
        <taxon>Methanobacteriati</taxon>
        <taxon>Methanobacteriota</taxon>
        <taxon>Stenosarchaea group</taxon>
        <taxon>Halobacteria</taxon>
        <taxon>Halobacteriales</taxon>
        <taxon>Haloferacaceae</taxon>
    </lineage>
</organism>
<proteinExistence type="predicted"/>
<reference evidence="1 2" key="1">
    <citation type="journal article" date="2019" name="Int. J. Syst. Evol. Microbiol.">
        <title>The Global Catalogue of Microorganisms (GCM) 10K type strain sequencing project: providing services to taxonomists for standard genome sequencing and annotation.</title>
        <authorList>
            <consortium name="The Broad Institute Genomics Platform"/>
            <consortium name="The Broad Institute Genome Sequencing Center for Infectious Disease"/>
            <person name="Wu L."/>
            <person name="Ma J."/>
        </authorList>
    </citation>
    <scope>NUCLEOTIDE SEQUENCE [LARGE SCALE GENOMIC DNA]</scope>
    <source>
        <strain evidence="1 2">CGMCC 1.12285</strain>
    </source>
</reference>
<dbReference type="InterPro" id="IPR006311">
    <property type="entry name" value="TAT_signal"/>
</dbReference>
<dbReference type="AlphaFoldDB" id="A0ABD6B8S7"/>
<dbReference type="PROSITE" id="PS51318">
    <property type="entry name" value="TAT"/>
    <property type="match status" value="1"/>
</dbReference>
<evidence type="ECO:0008006" key="3">
    <source>
        <dbReference type="Google" id="ProtNLM"/>
    </source>
</evidence>
<dbReference type="RefSeq" id="WP_379731649.1">
    <property type="nucleotide sequence ID" value="NZ_JBHSWZ010000119.1"/>
</dbReference>
<evidence type="ECO:0000313" key="2">
    <source>
        <dbReference type="Proteomes" id="UP001597111"/>
    </source>
</evidence>
<sequence>MDRSTLTRRDALRAGSAAALAGLAGCSGVLGGSATVYGRWTPEREGSGANRSGESIRAMEPVDLAEARYVLGDRYDLMAAFLEPPVPTMEFGELDAVYYNGGWTTSLYGVEAEFDRSAMIEAYRQELDAETVNSTYSGYELYRVDATLSSYLVGVGDSRIAISSNGDRDRAAIESLIDAREDGARRTSNDGPLASIQSAVGQESYTQISMGDDVGIEVGETTPTAVALGFGVPDTEEDRVSLTSGFVLPDTVSDPEAAVEARLSADASVGVLNYADPEISTDAGVVVATEERPVDDGLAF</sequence>